<dbReference type="PROSITE" id="PS51257">
    <property type="entry name" value="PROKAR_LIPOPROTEIN"/>
    <property type="match status" value="1"/>
</dbReference>
<organism evidence="3 4">
    <name type="scientific">Phytophthora pseudosyringae</name>
    <dbReference type="NCBI Taxonomy" id="221518"/>
    <lineage>
        <taxon>Eukaryota</taxon>
        <taxon>Sar</taxon>
        <taxon>Stramenopiles</taxon>
        <taxon>Oomycota</taxon>
        <taxon>Peronosporomycetes</taxon>
        <taxon>Peronosporales</taxon>
        <taxon>Peronosporaceae</taxon>
        <taxon>Phytophthora</taxon>
    </lineage>
</organism>
<keyword evidence="4" id="KW-1185">Reference proteome</keyword>
<reference evidence="3" key="1">
    <citation type="submission" date="2021-02" db="EMBL/GenBank/DDBJ databases">
        <authorList>
            <person name="Palmer J.M."/>
        </authorList>
    </citation>
    <scope>NUCLEOTIDE SEQUENCE</scope>
    <source>
        <strain evidence="3">SCRP734</strain>
    </source>
</reference>
<accession>A0A8T1W432</accession>
<evidence type="ECO:0000313" key="3">
    <source>
        <dbReference type="EMBL" id="KAG7386814.1"/>
    </source>
</evidence>
<gene>
    <name evidence="3" type="ORF">PHYPSEUDO_015211</name>
</gene>
<evidence type="ECO:0008006" key="5">
    <source>
        <dbReference type="Google" id="ProtNLM"/>
    </source>
</evidence>
<keyword evidence="2" id="KW-0732">Signal</keyword>
<evidence type="ECO:0000313" key="4">
    <source>
        <dbReference type="Proteomes" id="UP000694044"/>
    </source>
</evidence>
<dbReference type="Proteomes" id="UP000694044">
    <property type="component" value="Unassembled WGS sequence"/>
</dbReference>
<feature type="chain" id="PRO_5035728636" description="RxLR effector protein" evidence="2">
    <location>
        <begin position="16"/>
        <end position="108"/>
    </location>
</feature>
<evidence type="ECO:0000256" key="1">
    <source>
        <dbReference type="SAM" id="MobiDB-lite"/>
    </source>
</evidence>
<feature type="region of interest" description="Disordered" evidence="1">
    <location>
        <begin position="29"/>
        <end position="68"/>
    </location>
</feature>
<feature type="compositionally biased region" description="Basic and acidic residues" evidence="1">
    <location>
        <begin position="58"/>
        <end position="68"/>
    </location>
</feature>
<feature type="signal peptide" evidence="2">
    <location>
        <begin position="1"/>
        <end position="15"/>
    </location>
</feature>
<comment type="caution">
    <text evidence="3">The sequence shown here is derived from an EMBL/GenBank/DDBJ whole genome shotgun (WGS) entry which is preliminary data.</text>
</comment>
<evidence type="ECO:0000256" key="2">
    <source>
        <dbReference type="SAM" id="SignalP"/>
    </source>
</evidence>
<dbReference type="EMBL" id="JAGDFM010000092">
    <property type="protein sequence ID" value="KAG7386814.1"/>
    <property type="molecule type" value="Genomic_DNA"/>
</dbReference>
<proteinExistence type="predicted"/>
<sequence>MRASVGFSFAPIAFACFSVDAAAAGALRGANDVGSETRKIGQDDDGSGSNSTIVGADGSKERDSEKVDYHHGHQERVCQFNNCWPKAMFHKSLLAREQHLVLSSPPTR</sequence>
<protein>
    <recommendedName>
        <fullName evidence="5">RxLR effector protein</fullName>
    </recommendedName>
</protein>
<dbReference type="AlphaFoldDB" id="A0A8T1W432"/>
<dbReference type="OrthoDB" id="104621at2759"/>
<name>A0A8T1W432_9STRA</name>